<sequence length="231" mass="27414">MERINRFMGKEKKFDRAASIYKGMLEKEKSNASLTEEDKMHLFSGIRTVVMSVDVMFSPACKEPLAQLFAVVNENRSLFPKECDKWMDRWNSVFFIIKNMSTDDSFVIKDIHNKLEALISVWDKVKEDELDGDEKRLMGNLQIYVIEMLRKLLSMATLEYRLSPVFQSMVIFVRESDYIFKDNKEMSEELLKQYREKRNKRNEKKIITHFTQDDSRNTLYGLRTKSNPYLL</sequence>
<keyword evidence="2" id="KW-1185">Reference proteome</keyword>
<gene>
    <name evidence="1" type="ORF">AV274_0462</name>
</gene>
<dbReference type="Proteomes" id="UP000078348">
    <property type="component" value="Unassembled WGS sequence"/>
</dbReference>
<organism evidence="1 2">
    <name type="scientific">Blastocystis sp. subtype 1 (strain ATCC 50177 / NandII)</name>
    <dbReference type="NCBI Taxonomy" id="478820"/>
    <lineage>
        <taxon>Eukaryota</taxon>
        <taxon>Sar</taxon>
        <taxon>Stramenopiles</taxon>
        <taxon>Bigyra</taxon>
        <taxon>Opalozoa</taxon>
        <taxon>Opalinata</taxon>
        <taxon>Blastocystidae</taxon>
        <taxon>Blastocystis</taxon>
    </lineage>
</organism>
<evidence type="ECO:0000313" key="1">
    <source>
        <dbReference type="EMBL" id="OAO17785.1"/>
    </source>
</evidence>
<reference evidence="1 2" key="1">
    <citation type="submission" date="2016-05" db="EMBL/GenBank/DDBJ databases">
        <title>Nuclear genome of Blastocystis sp. subtype 1 NandII.</title>
        <authorList>
            <person name="Gentekaki E."/>
            <person name="Curtis B."/>
            <person name="Stairs C."/>
            <person name="Eme L."/>
            <person name="Herman E."/>
            <person name="Klimes V."/>
            <person name="Arias M.C."/>
            <person name="Elias M."/>
            <person name="Hilliou F."/>
            <person name="Klute M."/>
            <person name="Malik S.-B."/>
            <person name="Pightling A."/>
            <person name="Rachubinski R."/>
            <person name="Salas D."/>
            <person name="Schlacht A."/>
            <person name="Suga H."/>
            <person name="Archibald J."/>
            <person name="Ball S.G."/>
            <person name="Clark G."/>
            <person name="Dacks J."/>
            <person name="Van Der Giezen M."/>
            <person name="Tsaousis A."/>
            <person name="Roger A."/>
        </authorList>
    </citation>
    <scope>NUCLEOTIDE SEQUENCE [LARGE SCALE GENOMIC DNA]</scope>
    <source>
        <strain evidence="2">ATCC 50177 / NandII</strain>
    </source>
</reference>
<comment type="caution">
    <text evidence="1">The sequence shown here is derived from an EMBL/GenBank/DDBJ whole genome shotgun (WGS) entry which is preliminary data.</text>
</comment>
<dbReference type="AlphaFoldDB" id="A0A196SL44"/>
<evidence type="ECO:0000313" key="2">
    <source>
        <dbReference type="Proteomes" id="UP000078348"/>
    </source>
</evidence>
<proteinExistence type="predicted"/>
<protein>
    <submittedName>
        <fullName evidence="1">Uncharacterized protein</fullName>
    </submittedName>
</protein>
<dbReference type="EMBL" id="LXWW01000017">
    <property type="protein sequence ID" value="OAO17785.1"/>
    <property type="molecule type" value="Genomic_DNA"/>
</dbReference>
<name>A0A196SL44_BLAHN</name>
<accession>A0A196SL44</accession>